<keyword evidence="5 8" id="KW-0067">ATP-binding</keyword>
<comment type="similarity">
    <text evidence="1">Belongs to the ABC transporter superfamily.</text>
</comment>
<proteinExistence type="inferred from homology"/>
<keyword evidence="3" id="KW-1003">Cell membrane</keyword>
<dbReference type="InterPro" id="IPR052156">
    <property type="entry name" value="BCAA_Transport_ATP-bd_LivF"/>
</dbReference>
<evidence type="ECO:0000256" key="5">
    <source>
        <dbReference type="ARBA" id="ARBA00022840"/>
    </source>
</evidence>
<dbReference type="KEGG" id="pus:CKA81_16225"/>
<dbReference type="SUPFAM" id="SSF52540">
    <property type="entry name" value="P-loop containing nucleoside triphosphate hydrolases"/>
    <property type="match status" value="1"/>
</dbReference>
<evidence type="ECO:0000259" key="7">
    <source>
        <dbReference type="PROSITE" id="PS50893"/>
    </source>
</evidence>
<dbReference type="EMBL" id="CP022987">
    <property type="protein sequence ID" value="QAA95237.1"/>
    <property type="molecule type" value="Genomic_DNA"/>
</dbReference>
<evidence type="ECO:0000313" key="8">
    <source>
        <dbReference type="EMBL" id="QAA95237.1"/>
    </source>
</evidence>
<dbReference type="PROSITE" id="PS50893">
    <property type="entry name" value="ABC_TRANSPORTER_2"/>
    <property type="match status" value="1"/>
</dbReference>
<dbReference type="Proteomes" id="UP000283474">
    <property type="component" value="Chromosome"/>
</dbReference>
<keyword evidence="6" id="KW-0029">Amino-acid transport</keyword>
<dbReference type="InterPro" id="IPR003439">
    <property type="entry name" value="ABC_transporter-like_ATP-bd"/>
</dbReference>
<dbReference type="SMART" id="SM00382">
    <property type="entry name" value="AAA"/>
    <property type="match status" value="1"/>
</dbReference>
<name>A0A410GG06_9BURK</name>
<evidence type="ECO:0000256" key="3">
    <source>
        <dbReference type="ARBA" id="ARBA00022475"/>
    </source>
</evidence>
<keyword evidence="3" id="KW-0472">Membrane</keyword>
<dbReference type="OrthoDB" id="9776369at2"/>
<evidence type="ECO:0000313" key="9">
    <source>
        <dbReference type="Proteomes" id="UP000283474"/>
    </source>
</evidence>
<protein>
    <submittedName>
        <fullName evidence="8">ABC transporter ATP-binding protein</fullName>
    </submittedName>
</protein>
<accession>A0A410GG06</accession>
<dbReference type="CDD" id="cd03224">
    <property type="entry name" value="ABC_TM1139_LivF_branched"/>
    <property type="match status" value="1"/>
</dbReference>
<dbReference type="PROSITE" id="PS00211">
    <property type="entry name" value="ABC_TRANSPORTER_1"/>
    <property type="match status" value="1"/>
</dbReference>
<evidence type="ECO:0000256" key="4">
    <source>
        <dbReference type="ARBA" id="ARBA00022741"/>
    </source>
</evidence>
<dbReference type="GO" id="GO:0005524">
    <property type="term" value="F:ATP binding"/>
    <property type="evidence" value="ECO:0007669"/>
    <property type="project" value="UniProtKB-KW"/>
</dbReference>
<dbReference type="PANTHER" id="PTHR43820:SF2">
    <property type="entry name" value="ABC TRANSPORTER ATP-BINDING PROTEIN"/>
    <property type="match status" value="1"/>
</dbReference>
<keyword evidence="9" id="KW-1185">Reference proteome</keyword>
<reference evidence="8 9" key="1">
    <citation type="submission" date="2017-08" db="EMBL/GenBank/DDBJ databases">
        <authorList>
            <person name="Park S.-J."/>
            <person name="Kim H."/>
        </authorList>
    </citation>
    <scope>NUCLEOTIDE SEQUENCE [LARGE SCALE GENOMIC DNA]</scope>
    <source>
        <strain evidence="9">ye3</strain>
    </source>
</reference>
<dbReference type="RefSeq" id="WP_128356230.1">
    <property type="nucleotide sequence ID" value="NZ_CP022987.1"/>
</dbReference>
<dbReference type="InterPro" id="IPR017871">
    <property type="entry name" value="ABC_transporter-like_CS"/>
</dbReference>
<dbReference type="AlphaFoldDB" id="A0A410GG06"/>
<dbReference type="PANTHER" id="PTHR43820">
    <property type="entry name" value="HIGH-AFFINITY BRANCHED-CHAIN AMINO ACID TRANSPORT ATP-BINDING PROTEIN LIVF"/>
    <property type="match status" value="1"/>
</dbReference>
<dbReference type="InterPro" id="IPR027417">
    <property type="entry name" value="P-loop_NTPase"/>
</dbReference>
<evidence type="ECO:0000256" key="1">
    <source>
        <dbReference type="ARBA" id="ARBA00005417"/>
    </source>
</evidence>
<sequence>MSLLEVTGLNAHYGKSHVLTGVDLTLDEGEIISVLGRNGSGRSTMLKAIVGLVKPSQGSIKLAGRELVGLPSHEIVRAGLGFVPEERLIFDNLTVEENLVIGIGKPKAGTPRWTIDEMYGYFPRLHERRGAKAGNLSGGEQQMLTLCRSLLGNPKAILVDEPTEGLAPQIVEHLVSVLLDIHKRGVAIVLVEQKMTIALRIAQRCLVMGRGIIVFNGSPEELRSDAEVRRNWLEVA</sequence>
<dbReference type="Pfam" id="PF00005">
    <property type="entry name" value="ABC_tran"/>
    <property type="match status" value="1"/>
</dbReference>
<gene>
    <name evidence="8" type="ORF">CKA81_16225</name>
</gene>
<organism evidence="8 9">
    <name type="scientific">Pollutimonas thiosulfatoxidans</name>
    <dbReference type="NCBI Taxonomy" id="2028345"/>
    <lineage>
        <taxon>Bacteria</taxon>
        <taxon>Pseudomonadati</taxon>
        <taxon>Pseudomonadota</taxon>
        <taxon>Betaproteobacteria</taxon>
        <taxon>Burkholderiales</taxon>
        <taxon>Alcaligenaceae</taxon>
        <taxon>Pollutimonas</taxon>
    </lineage>
</organism>
<evidence type="ECO:0000256" key="6">
    <source>
        <dbReference type="ARBA" id="ARBA00022970"/>
    </source>
</evidence>
<dbReference type="GO" id="GO:0015807">
    <property type="term" value="P:L-amino acid transport"/>
    <property type="evidence" value="ECO:0007669"/>
    <property type="project" value="TreeGrafter"/>
</dbReference>
<dbReference type="Gene3D" id="3.40.50.300">
    <property type="entry name" value="P-loop containing nucleotide triphosphate hydrolases"/>
    <property type="match status" value="1"/>
</dbReference>
<dbReference type="GO" id="GO:0016887">
    <property type="term" value="F:ATP hydrolysis activity"/>
    <property type="evidence" value="ECO:0007669"/>
    <property type="project" value="InterPro"/>
</dbReference>
<dbReference type="InterPro" id="IPR003593">
    <property type="entry name" value="AAA+_ATPase"/>
</dbReference>
<evidence type="ECO:0000256" key="2">
    <source>
        <dbReference type="ARBA" id="ARBA00022448"/>
    </source>
</evidence>
<keyword evidence="2" id="KW-0813">Transport</keyword>
<feature type="domain" description="ABC transporter" evidence="7">
    <location>
        <begin position="4"/>
        <end position="235"/>
    </location>
</feature>
<dbReference type="GO" id="GO:0015658">
    <property type="term" value="F:branched-chain amino acid transmembrane transporter activity"/>
    <property type="evidence" value="ECO:0007669"/>
    <property type="project" value="TreeGrafter"/>
</dbReference>
<keyword evidence="4" id="KW-0547">Nucleotide-binding</keyword>